<evidence type="ECO:0000313" key="2">
    <source>
        <dbReference type="EMBL" id="PRY34823.1"/>
    </source>
</evidence>
<dbReference type="SUPFAM" id="SSF56112">
    <property type="entry name" value="Protein kinase-like (PK-like)"/>
    <property type="match status" value="1"/>
</dbReference>
<reference evidence="2 3" key="1">
    <citation type="submission" date="2018-03" db="EMBL/GenBank/DDBJ databases">
        <title>Genomic Encyclopedia of Archaeal and Bacterial Type Strains, Phase II (KMG-II): from individual species to whole genera.</title>
        <authorList>
            <person name="Goeker M."/>
        </authorList>
    </citation>
    <scope>NUCLEOTIDE SEQUENCE [LARGE SCALE GENOMIC DNA]</scope>
    <source>
        <strain evidence="2 3">DSM 44720</strain>
    </source>
</reference>
<evidence type="ECO:0000313" key="3">
    <source>
        <dbReference type="Proteomes" id="UP000239494"/>
    </source>
</evidence>
<dbReference type="InterPro" id="IPR011009">
    <property type="entry name" value="Kinase-like_dom_sf"/>
</dbReference>
<accession>A0A2T0SN66</accession>
<keyword evidence="2" id="KW-0418">Kinase</keyword>
<sequence length="299" mass="32179">MRMHDDEVDIDLALVRALLAERFPRWADLPVRAVPSTGTDNAMFRVGDDLAVRLPRVEWAVKGVELERRWLPRLAPHLPVAIPEPVGLGAPACGYPWPWSVYRWLPGTNPAVGALADPHALARAVAGFVAALRAVDTAGAPAAGRGVPLARRDTGTREAIAELEGVIDTDAVTDAWEKALRAPQWTGDPVWLHGDLSPGNLLLSGDDELTAVIDFGALGVGEPACDLISAWNLLPADARDTFRGALDVDDATWARGRGWALSIALLQLPYYRDSNPGLAANARHVIDQVVADHITFGCR</sequence>
<dbReference type="AlphaFoldDB" id="A0A2T0SN66"/>
<dbReference type="CDD" id="cd05155">
    <property type="entry name" value="APH_ChoK_like_1"/>
    <property type="match status" value="1"/>
</dbReference>
<protein>
    <submittedName>
        <fullName evidence="2">Aminoglycoside phosphotransferase (APT) family kinase protein</fullName>
    </submittedName>
</protein>
<dbReference type="PANTHER" id="PTHR21310">
    <property type="entry name" value="AMINOGLYCOSIDE PHOSPHOTRANSFERASE-RELATED-RELATED"/>
    <property type="match status" value="1"/>
</dbReference>
<dbReference type="GO" id="GO:0016301">
    <property type="term" value="F:kinase activity"/>
    <property type="evidence" value="ECO:0007669"/>
    <property type="project" value="UniProtKB-KW"/>
</dbReference>
<dbReference type="Gene3D" id="3.30.200.20">
    <property type="entry name" value="Phosphorylase Kinase, domain 1"/>
    <property type="match status" value="1"/>
</dbReference>
<dbReference type="Pfam" id="PF01636">
    <property type="entry name" value="APH"/>
    <property type="match status" value="1"/>
</dbReference>
<dbReference type="RefSeq" id="WP_106194291.1">
    <property type="nucleotide sequence ID" value="NZ_PVTF01000015.1"/>
</dbReference>
<feature type="domain" description="Aminoglycoside phosphotransferase" evidence="1">
    <location>
        <begin position="36"/>
        <end position="259"/>
    </location>
</feature>
<dbReference type="InterPro" id="IPR051678">
    <property type="entry name" value="AGP_Transferase"/>
</dbReference>
<dbReference type="EMBL" id="PVTF01000015">
    <property type="protein sequence ID" value="PRY34823.1"/>
    <property type="molecule type" value="Genomic_DNA"/>
</dbReference>
<dbReference type="InterPro" id="IPR002575">
    <property type="entry name" value="Aminoglycoside_PTrfase"/>
</dbReference>
<keyword evidence="3" id="KW-1185">Reference proteome</keyword>
<keyword evidence="2" id="KW-0808">Transferase</keyword>
<name>A0A2T0SN66_9PSEU</name>
<evidence type="ECO:0000259" key="1">
    <source>
        <dbReference type="Pfam" id="PF01636"/>
    </source>
</evidence>
<dbReference type="Gene3D" id="3.90.1200.10">
    <property type="match status" value="1"/>
</dbReference>
<dbReference type="OrthoDB" id="9797603at2"/>
<gene>
    <name evidence="2" type="ORF">CLV43_11599</name>
</gene>
<comment type="caution">
    <text evidence="2">The sequence shown here is derived from an EMBL/GenBank/DDBJ whole genome shotgun (WGS) entry which is preliminary data.</text>
</comment>
<dbReference type="Proteomes" id="UP000239494">
    <property type="component" value="Unassembled WGS sequence"/>
</dbReference>
<organism evidence="2 3">
    <name type="scientific">Umezawaea tangerina</name>
    <dbReference type="NCBI Taxonomy" id="84725"/>
    <lineage>
        <taxon>Bacteria</taxon>
        <taxon>Bacillati</taxon>
        <taxon>Actinomycetota</taxon>
        <taxon>Actinomycetes</taxon>
        <taxon>Pseudonocardiales</taxon>
        <taxon>Pseudonocardiaceae</taxon>
        <taxon>Umezawaea</taxon>
    </lineage>
</organism>
<proteinExistence type="predicted"/>
<dbReference type="PANTHER" id="PTHR21310:SF42">
    <property type="entry name" value="BIFUNCTIONAL AAC_APH"/>
    <property type="match status" value="1"/>
</dbReference>